<dbReference type="InterPro" id="IPR036188">
    <property type="entry name" value="FAD/NAD-bd_sf"/>
</dbReference>
<gene>
    <name evidence="1" type="primary">prnA</name>
    <name evidence="1" type="ORF">GCM10011607_23330</name>
</gene>
<reference evidence="2" key="1">
    <citation type="journal article" date="2019" name="Int. J. Syst. Evol. Microbiol.">
        <title>The Global Catalogue of Microorganisms (GCM) 10K type strain sequencing project: providing services to taxonomists for standard genome sequencing and annotation.</title>
        <authorList>
            <consortium name="The Broad Institute Genomics Platform"/>
            <consortium name="The Broad Institute Genome Sequencing Center for Infectious Disease"/>
            <person name="Wu L."/>
            <person name="Ma J."/>
        </authorList>
    </citation>
    <scope>NUCLEOTIDE SEQUENCE [LARGE SCALE GENOMIC DNA]</scope>
    <source>
        <strain evidence="2">CGMCC 1.15339</strain>
    </source>
</reference>
<proteinExistence type="predicted"/>
<keyword evidence="2" id="KW-1185">Reference proteome</keyword>
<comment type="caution">
    <text evidence="1">The sequence shown here is derived from an EMBL/GenBank/DDBJ whole genome shotgun (WGS) entry which is preliminary data.</text>
</comment>
<dbReference type="PANTHER" id="PTHR43747">
    <property type="entry name" value="FAD-BINDING PROTEIN"/>
    <property type="match status" value="1"/>
</dbReference>
<dbReference type="InterPro" id="IPR006905">
    <property type="entry name" value="Flavin_halogenase"/>
</dbReference>
<evidence type="ECO:0000313" key="1">
    <source>
        <dbReference type="EMBL" id="GGB61898.1"/>
    </source>
</evidence>
<dbReference type="SUPFAM" id="SSF51905">
    <property type="entry name" value="FAD/NAD(P)-binding domain"/>
    <property type="match status" value="1"/>
</dbReference>
<sequence length="495" mass="56092">MNKSIKKVVIAGGGTAGWMAAAAFSKLMGKNLDVVLVESDDIGTVGVGEATIPTLHLFHRLLGLKEQDVMAATNATFKLGIQFENWHDVNKDYLHSFGFLGKDCWACGFQHFWVKGMQQNIVSEIGDYCTEHLAARQGRFAVLPNQDYNHAYHMDASLYAKFLRKFAEQHGMTRIEGKIADVLQHDDSGEIKALQLENGEVIEGDLFIDCTGFRALLIEQTLNTGFDDWSHWLPCDSAIAVQTEAVQQPIPYTRSIAHESGWQWRIPLQTRTGNGMVFCSKYISDADATELLLNNIEGKPINQPRVIKFKTGTRRQHWNKNCVAVGLSSGFLEPLESTSIHLIQRSIVRLLQLFPSNGIIQADVDEFNQQTKIEMDNIRDFIILHYKVTDREDSRFWRYCKNMPIPASLQHRIDMFSQSGKVYKYGNELFGESSWIQVMMGQGLIPKEYHPIVDLMEPAELQSFLNNIKATVKRKVDSLPAHNDFVQHYCKSTAM</sequence>
<dbReference type="Gene3D" id="3.50.50.60">
    <property type="entry name" value="FAD/NAD(P)-binding domain"/>
    <property type="match status" value="1"/>
</dbReference>
<name>A0ABQ1J7F7_9GAMM</name>
<dbReference type="Pfam" id="PF04820">
    <property type="entry name" value="Trp_halogenase"/>
    <property type="match status" value="1"/>
</dbReference>
<protein>
    <submittedName>
        <fullName evidence="1">Tryptophan halogenase</fullName>
    </submittedName>
</protein>
<dbReference type="PANTHER" id="PTHR43747:SF4">
    <property type="entry name" value="FLAVIN-DEPENDENT TRYPTOPHAN HALOGENASE"/>
    <property type="match status" value="1"/>
</dbReference>
<dbReference type="Proteomes" id="UP000617555">
    <property type="component" value="Unassembled WGS sequence"/>
</dbReference>
<accession>A0ABQ1J7F7</accession>
<organism evidence="1 2">
    <name type="scientific">Shewanella inventionis</name>
    <dbReference type="NCBI Taxonomy" id="1738770"/>
    <lineage>
        <taxon>Bacteria</taxon>
        <taxon>Pseudomonadati</taxon>
        <taxon>Pseudomonadota</taxon>
        <taxon>Gammaproteobacteria</taxon>
        <taxon>Alteromonadales</taxon>
        <taxon>Shewanellaceae</taxon>
        <taxon>Shewanella</taxon>
    </lineage>
</organism>
<dbReference type="RefSeq" id="WP_188739534.1">
    <property type="nucleotide sequence ID" value="NZ_BMII01000018.1"/>
</dbReference>
<dbReference type="EMBL" id="BMII01000018">
    <property type="protein sequence ID" value="GGB61898.1"/>
    <property type="molecule type" value="Genomic_DNA"/>
</dbReference>
<dbReference type="InterPro" id="IPR050816">
    <property type="entry name" value="Flavin-dep_Halogenase_NPB"/>
</dbReference>
<evidence type="ECO:0000313" key="2">
    <source>
        <dbReference type="Proteomes" id="UP000617555"/>
    </source>
</evidence>
<dbReference type="PIRSF" id="PIRSF011396">
    <property type="entry name" value="Trp_halogenase"/>
    <property type="match status" value="1"/>
</dbReference>
<dbReference type="InterPro" id="IPR033856">
    <property type="entry name" value="Trp_halogen"/>
</dbReference>